<dbReference type="AlphaFoldDB" id="A0A9N8H7I9"/>
<organism evidence="3 4">
    <name type="scientific">Seminavis robusta</name>
    <dbReference type="NCBI Taxonomy" id="568900"/>
    <lineage>
        <taxon>Eukaryota</taxon>
        <taxon>Sar</taxon>
        <taxon>Stramenopiles</taxon>
        <taxon>Ochrophyta</taxon>
        <taxon>Bacillariophyta</taxon>
        <taxon>Bacillariophyceae</taxon>
        <taxon>Bacillariophycidae</taxon>
        <taxon>Naviculales</taxon>
        <taxon>Naviculaceae</taxon>
        <taxon>Seminavis</taxon>
    </lineage>
</organism>
<reference evidence="3" key="1">
    <citation type="submission" date="2020-06" db="EMBL/GenBank/DDBJ databases">
        <authorList>
            <consortium name="Plant Systems Biology data submission"/>
        </authorList>
    </citation>
    <scope>NUCLEOTIDE SEQUENCE</scope>
    <source>
        <strain evidence="3">D6</strain>
    </source>
</reference>
<dbReference type="InterPro" id="IPR037151">
    <property type="entry name" value="AlkB-like_sf"/>
</dbReference>
<dbReference type="PANTHER" id="PTHR12463">
    <property type="entry name" value="OXYGENASE-RELATED"/>
    <property type="match status" value="1"/>
</dbReference>
<dbReference type="EMBL" id="CAICTM010000141">
    <property type="protein sequence ID" value="CAB9502632.1"/>
    <property type="molecule type" value="Genomic_DNA"/>
</dbReference>
<evidence type="ECO:0000259" key="2">
    <source>
        <dbReference type="Pfam" id="PF13532"/>
    </source>
</evidence>
<dbReference type="GO" id="GO:0070988">
    <property type="term" value="P:demethylation"/>
    <property type="evidence" value="ECO:0007669"/>
    <property type="project" value="InterPro"/>
</dbReference>
<feature type="region of interest" description="Disordered" evidence="1">
    <location>
        <begin position="1"/>
        <end position="46"/>
    </location>
</feature>
<dbReference type="InterPro" id="IPR032857">
    <property type="entry name" value="ALKBH4"/>
</dbReference>
<evidence type="ECO:0000256" key="1">
    <source>
        <dbReference type="SAM" id="MobiDB-lite"/>
    </source>
</evidence>
<dbReference type="GO" id="GO:0032451">
    <property type="term" value="F:demethylase activity"/>
    <property type="evidence" value="ECO:0007669"/>
    <property type="project" value="TreeGrafter"/>
</dbReference>
<evidence type="ECO:0000313" key="4">
    <source>
        <dbReference type="Proteomes" id="UP001153069"/>
    </source>
</evidence>
<gene>
    <name evidence="3" type="ORF">SEMRO_142_G066090.1</name>
</gene>
<sequence length="354" mass="40067">MPRNGGTSGQQRDVRSFFGGNSSSQKKVAVVPSSNRKRKRPTTNASAFGSCPLCNLSFPHHALEKHASTCEGKPDPTRKSVIPSASVTKRADINHKSVATNNSKRDATANNHRIPPIIKKPPLVPARKPTSVPVPGLLLFEDFITEEEEAQILETLDNPQRHDFVPWKPSTFNGQHDGKRWGVHCDLKSRQVTASPKDHPLPWFMDDIIIPRLGTFANLTRRGWIPNEANAIDYRRAKGHYLRNHVDNRQLSKEPIANLSLAGDCYMTFINEKQRRKDKNATTTTSRVLLKRRCLQILTGEARYDYSHGIRHQDLLSDRRVSLTMRESPVTRKVDSQRPHNQATLHQVLLQKNK</sequence>
<dbReference type="Pfam" id="PF13532">
    <property type="entry name" value="2OG-FeII_Oxy_2"/>
    <property type="match status" value="1"/>
</dbReference>
<dbReference type="InterPro" id="IPR027450">
    <property type="entry name" value="AlkB-like"/>
</dbReference>
<dbReference type="GO" id="GO:0016491">
    <property type="term" value="F:oxidoreductase activity"/>
    <property type="evidence" value="ECO:0007669"/>
    <property type="project" value="TreeGrafter"/>
</dbReference>
<evidence type="ECO:0000313" key="3">
    <source>
        <dbReference type="EMBL" id="CAB9502632.1"/>
    </source>
</evidence>
<feature type="domain" description="Alpha-ketoglutarate-dependent dioxygenase AlkB-like" evidence="2">
    <location>
        <begin position="136"/>
        <end position="326"/>
    </location>
</feature>
<dbReference type="SUPFAM" id="SSF51197">
    <property type="entry name" value="Clavaminate synthase-like"/>
    <property type="match status" value="1"/>
</dbReference>
<name>A0A9N8H7I9_9STRA</name>
<comment type="caution">
    <text evidence="3">The sequence shown here is derived from an EMBL/GenBank/DDBJ whole genome shotgun (WGS) entry which is preliminary data.</text>
</comment>
<proteinExistence type="predicted"/>
<protein>
    <submittedName>
        <fullName evidence="3">Alkylated DNA repair protein alkB homolog 8</fullName>
    </submittedName>
</protein>
<dbReference type="PANTHER" id="PTHR12463:SF1">
    <property type="entry name" value="2-OXOGLUTARATE AND FE-DEPENDENT OXYGENASE FAMILY PROTEIN"/>
    <property type="match status" value="1"/>
</dbReference>
<accession>A0A9N8H7I9</accession>
<dbReference type="Gene3D" id="2.60.120.590">
    <property type="entry name" value="Alpha-ketoglutarate-dependent dioxygenase AlkB-like"/>
    <property type="match status" value="1"/>
</dbReference>
<dbReference type="OrthoDB" id="412814at2759"/>
<keyword evidence="4" id="KW-1185">Reference proteome</keyword>
<dbReference type="Proteomes" id="UP001153069">
    <property type="component" value="Unassembled WGS sequence"/>
</dbReference>